<protein>
    <submittedName>
        <fullName evidence="1">Uncharacterized protein</fullName>
    </submittedName>
</protein>
<evidence type="ECO:0000313" key="2">
    <source>
        <dbReference type="Proteomes" id="UP001652432"/>
    </source>
</evidence>
<organism evidence="1 2">
    <name type="scientific">Suilimivivens aceti</name>
    <dbReference type="NCBI Taxonomy" id="2981774"/>
    <lineage>
        <taxon>Bacteria</taxon>
        <taxon>Bacillati</taxon>
        <taxon>Bacillota</taxon>
        <taxon>Clostridia</taxon>
        <taxon>Lachnospirales</taxon>
        <taxon>Lachnospiraceae</taxon>
        <taxon>Suilimivivens</taxon>
    </lineage>
</organism>
<dbReference type="RefSeq" id="WP_262575853.1">
    <property type="nucleotide sequence ID" value="NZ_JAOQKJ010000017.1"/>
</dbReference>
<dbReference type="Proteomes" id="UP001652432">
    <property type="component" value="Unassembled WGS sequence"/>
</dbReference>
<dbReference type="EMBL" id="JAOQKJ010000017">
    <property type="protein sequence ID" value="MCU6745818.1"/>
    <property type="molecule type" value="Genomic_DNA"/>
</dbReference>
<gene>
    <name evidence="1" type="ORF">OCV77_15180</name>
</gene>
<proteinExistence type="predicted"/>
<accession>A0ABT2T6D7</accession>
<evidence type="ECO:0000313" key="1">
    <source>
        <dbReference type="EMBL" id="MCU6745818.1"/>
    </source>
</evidence>
<keyword evidence="2" id="KW-1185">Reference proteome</keyword>
<comment type="caution">
    <text evidence="1">The sequence shown here is derived from an EMBL/GenBank/DDBJ whole genome shotgun (WGS) entry which is preliminary data.</text>
</comment>
<sequence>MSRPLLPIERMVLHDRLLEFETLVPMIVSERSALRRWVKGGHDINSNPWNFYDADGWEMSYLEAFRMDLAEYELKTLSYAVFFKSSVFEVFFTQKNPCPTSGQGLTRHFL</sequence>
<reference evidence="1 2" key="1">
    <citation type="journal article" date="2021" name="ISME Commun">
        <title>Automated analysis of genomic sequences facilitates high-throughput and comprehensive description of bacteria.</title>
        <authorList>
            <person name="Hitch T.C.A."/>
        </authorList>
    </citation>
    <scope>NUCLEOTIDE SEQUENCE [LARGE SCALE GENOMIC DNA]</scope>
    <source>
        <strain evidence="1 2">Sanger_18</strain>
    </source>
</reference>
<name>A0ABT2T6D7_9FIRM</name>